<protein>
    <submittedName>
        <fullName evidence="1">Uncharacterized protein</fullName>
    </submittedName>
</protein>
<evidence type="ECO:0000313" key="1">
    <source>
        <dbReference type="EMBL" id="AXK43988.1"/>
    </source>
</evidence>
<dbReference type="KEGG" id="err:DVR09_16165"/>
<accession>A0A345YJ86</accession>
<dbReference type="AlphaFoldDB" id="A0A345YJ86"/>
<sequence length="83" mass="9238">MTDRMAALLGATLQEKVQEWEPDEDITQEEINALWQMGVVLDTSSREVAQDPSRTEISGILLGDRTMDAVEDYEKPKEASIAA</sequence>
<keyword evidence="2" id="KW-1185">Reference proteome</keyword>
<proteinExistence type="predicted"/>
<dbReference type="EMBL" id="CP031358">
    <property type="protein sequence ID" value="AXK43988.1"/>
    <property type="molecule type" value="Genomic_DNA"/>
</dbReference>
<keyword evidence="1" id="KW-0614">Plasmid</keyword>
<reference evidence="1 2" key="1">
    <citation type="submission" date="2018-07" db="EMBL/GenBank/DDBJ databases">
        <title>Genome sequence of Erythrobacter strain YH-07, an antagonistic bacterium isolated from Yellow Sea.</title>
        <authorList>
            <person name="Tang T."/>
            <person name="Liu Q."/>
            <person name="Sun X."/>
        </authorList>
    </citation>
    <scope>NUCLEOTIDE SEQUENCE [LARGE SCALE GENOMIC DNA]</scope>
    <source>
        <strain evidence="1 2">YH-07</strain>
        <plasmid evidence="1 2">unnamed</plasmid>
    </source>
</reference>
<name>A0A345YJ86_9SPHN</name>
<dbReference type="RefSeq" id="WP_115418301.1">
    <property type="nucleotide sequence ID" value="NZ_CP031358.1"/>
</dbReference>
<organism evidence="1 2">
    <name type="scientific">Erythrobacter aureus</name>
    <dbReference type="NCBI Taxonomy" id="2182384"/>
    <lineage>
        <taxon>Bacteria</taxon>
        <taxon>Pseudomonadati</taxon>
        <taxon>Pseudomonadota</taxon>
        <taxon>Alphaproteobacteria</taxon>
        <taxon>Sphingomonadales</taxon>
        <taxon>Erythrobacteraceae</taxon>
        <taxon>Erythrobacter/Porphyrobacter group</taxon>
        <taxon>Erythrobacter</taxon>
    </lineage>
</organism>
<evidence type="ECO:0000313" key="2">
    <source>
        <dbReference type="Proteomes" id="UP000254508"/>
    </source>
</evidence>
<gene>
    <name evidence="1" type="ORF">DVR09_16165</name>
</gene>
<geneLocation type="plasmid" evidence="1 2">
    <name>unnamed</name>
</geneLocation>
<dbReference type="Proteomes" id="UP000254508">
    <property type="component" value="Plasmid unnamed"/>
</dbReference>